<dbReference type="RefSeq" id="XP_070888973.1">
    <property type="nucleotide sequence ID" value="XM_071027000.1"/>
</dbReference>
<name>A0ABR4LZN1_9EURO</name>
<evidence type="ECO:0000256" key="1">
    <source>
        <dbReference type="SAM" id="MobiDB-lite"/>
    </source>
</evidence>
<organism evidence="2 3">
    <name type="scientific">Aspergillus lucknowensis</name>
    <dbReference type="NCBI Taxonomy" id="176173"/>
    <lineage>
        <taxon>Eukaryota</taxon>
        <taxon>Fungi</taxon>
        <taxon>Dikarya</taxon>
        <taxon>Ascomycota</taxon>
        <taxon>Pezizomycotina</taxon>
        <taxon>Eurotiomycetes</taxon>
        <taxon>Eurotiomycetidae</taxon>
        <taxon>Eurotiales</taxon>
        <taxon>Aspergillaceae</taxon>
        <taxon>Aspergillus</taxon>
        <taxon>Aspergillus subgen. Nidulantes</taxon>
    </lineage>
</organism>
<proteinExistence type="predicted"/>
<protein>
    <submittedName>
        <fullName evidence="2">Uncharacterized protein</fullName>
    </submittedName>
</protein>
<feature type="compositionally biased region" description="Basic and acidic residues" evidence="1">
    <location>
        <begin position="62"/>
        <end position="75"/>
    </location>
</feature>
<evidence type="ECO:0000313" key="3">
    <source>
        <dbReference type="Proteomes" id="UP001610432"/>
    </source>
</evidence>
<dbReference type="GeneID" id="98142072"/>
<reference evidence="2 3" key="1">
    <citation type="submission" date="2024-07" db="EMBL/GenBank/DDBJ databases">
        <title>Section-level genome sequencing and comparative genomics of Aspergillus sections Usti and Cavernicolus.</title>
        <authorList>
            <consortium name="Lawrence Berkeley National Laboratory"/>
            <person name="Nybo J.L."/>
            <person name="Vesth T.C."/>
            <person name="Theobald S."/>
            <person name="Frisvad J.C."/>
            <person name="Larsen T.O."/>
            <person name="Kjaerboelling I."/>
            <person name="Rothschild-Mancinelli K."/>
            <person name="Lyhne E.K."/>
            <person name="Kogle M.E."/>
            <person name="Barry K."/>
            <person name="Clum A."/>
            <person name="Na H."/>
            <person name="Ledsgaard L."/>
            <person name="Lin J."/>
            <person name="Lipzen A."/>
            <person name="Kuo A."/>
            <person name="Riley R."/>
            <person name="Mondo S."/>
            <person name="Labutti K."/>
            <person name="Haridas S."/>
            <person name="Pangalinan J."/>
            <person name="Salamov A.A."/>
            <person name="Simmons B.A."/>
            <person name="Magnuson J.K."/>
            <person name="Chen J."/>
            <person name="Drula E."/>
            <person name="Henrissat B."/>
            <person name="Wiebenga A."/>
            <person name="Lubbers R.J."/>
            <person name="Gomes A.C."/>
            <person name="Macurrencykelacurrency M.R."/>
            <person name="Stajich J."/>
            <person name="Grigoriev I.V."/>
            <person name="Mortensen U.H."/>
            <person name="De Vries R.P."/>
            <person name="Baker S.E."/>
            <person name="Andersen M.R."/>
        </authorList>
    </citation>
    <scope>NUCLEOTIDE SEQUENCE [LARGE SCALE GENOMIC DNA]</scope>
    <source>
        <strain evidence="2 3">CBS 449.75</strain>
    </source>
</reference>
<dbReference type="EMBL" id="JBFXLQ010000007">
    <property type="protein sequence ID" value="KAL2869994.1"/>
    <property type="molecule type" value="Genomic_DNA"/>
</dbReference>
<gene>
    <name evidence="2" type="ORF">BJX67DRAFT_302519</name>
</gene>
<evidence type="ECO:0000313" key="2">
    <source>
        <dbReference type="EMBL" id="KAL2869994.1"/>
    </source>
</evidence>
<feature type="region of interest" description="Disordered" evidence="1">
    <location>
        <begin position="58"/>
        <end position="84"/>
    </location>
</feature>
<dbReference type="Proteomes" id="UP001610432">
    <property type="component" value="Unassembled WGS sequence"/>
</dbReference>
<accession>A0ABR4LZN1</accession>
<comment type="caution">
    <text evidence="2">The sequence shown here is derived from an EMBL/GenBank/DDBJ whole genome shotgun (WGS) entry which is preliminary data.</text>
</comment>
<keyword evidence="3" id="KW-1185">Reference proteome</keyword>
<sequence length="84" mass="9510">MPGGIRPLTKALNVCRPFVRAHSGKFHFALGRPRRRSTEHHRLGVPLPSFVAMILAPGHRRSTTDENKGIRRDWDGLETQQSTQ</sequence>